<keyword evidence="7" id="KW-1185">Reference proteome</keyword>
<evidence type="ECO:0000256" key="1">
    <source>
        <dbReference type="ARBA" id="ARBA00004141"/>
    </source>
</evidence>
<keyword evidence="2 5" id="KW-0812">Transmembrane</keyword>
<dbReference type="RefSeq" id="WP_171324305.1">
    <property type="nucleotide sequence ID" value="NZ_JABFBC010000001.1"/>
</dbReference>
<evidence type="ECO:0000313" key="7">
    <source>
        <dbReference type="Proteomes" id="UP000572377"/>
    </source>
</evidence>
<keyword evidence="4 5" id="KW-0472">Membrane</keyword>
<dbReference type="InterPro" id="IPR032808">
    <property type="entry name" value="DoxX"/>
</dbReference>
<dbReference type="Pfam" id="PF07681">
    <property type="entry name" value="DoxX"/>
    <property type="match status" value="1"/>
</dbReference>
<keyword evidence="3 5" id="KW-1133">Transmembrane helix</keyword>
<dbReference type="GO" id="GO:0016020">
    <property type="term" value="C:membrane"/>
    <property type="evidence" value="ECO:0007669"/>
    <property type="project" value="UniProtKB-SubCell"/>
</dbReference>
<evidence type="ECO:0000256" key="4">
    <source>
        <dbReference type="ARBA" id="ARBA00023136"/>
    </source>
</evidence>
<evidence type="ECO:0000256" key="3">
    <source>
        <dbReference type="ARBA" id="ARBA00022989"/>
    </source>
</evidence>
<organism evidence="6 7">
    <name type="scientific">Halovulum dunhuangense</name>
    <dbReference type="NCBI Taxonomy" id="1505036"/>
    <lineage>
        <taxon>Bacteria</taxon>
        <taxon>Pseudomonadati</taxon>
        <taxon>Pseudomonadota</taxon>
        <taxon>Alphaproteobacteria</taxon>
        <taxon>Rhodobacterales</taxon>
        <taxon>Paracoccaceae</taxon>
        <taxon>Halovulum</taxon>
    </lineage>
</organism>
<dbReference type="Proteomes" id="UP000572377">
    <property type="component" value="Unassembled WGS sequence"/>
</dbReference>
<comment type="subcellular location">
    <subcellularLocation>
        <location evidence="1">Membrane</location>
        <topology evidence="1">Multi-pass membrane protein</topology>
    </subcellularLocation>
</comment>
<reference evidence="6 7" key="1">
    <citation type="submission" date="2020-05" db="EMBL/GenBank/DDBJ databases">
        <title>Gimesia benthica sp. nov., a novel planctomycete isolated from a deep-sea water sample of the Northwest Indian Ocean.</title>
        <authorList>
            <person name="Wang J."/>
            <person name="Ruan C."/>
            <person name="Song L."/>
            <person name="Zhu Y."/>
            <person name="Li A."/>
            <person name="Zheng X."/>
            <person name="Wang L."/>
            <person name="Lu Z."/>
            <person name="Huang Y."/>
            <person name="Du W."/>
            <person name="Zhou Y."/>
            <person name="Huang L."/>
            <person name="Dai X."/>
        </authorList>
    </citation>
    <scope>NUCLEOTIDE SEQUENCE [LARGE SCALE GENOMIC DNA]</scope>
    <source>
        <strain evidence="6 7">YYQ-30</strain>
    </source>
</reference>
<dbReference type="AlphaFoldDB" id="A0A849L2E9"/>
<proteinExistence type="predicted"/>
<feature type="transmembrane region" description="Helical" evidence="5">
    <location>
        <begin position="68"/>
        <end position="85"/>
    </location>
</feature>
<dbReference type="EMBL" id="JABFBC010000001">
    <property type="protein sequence ID" value="NNU80496.1"/>
    <property type="molecule type" value="Genomic_DNA"/>
</dbReference>
<feature type="transmembrane region" description="Helical" evidence="5">
    <location>
        <begin position="38"/>
        <end position="61"/>
    </location>
</feature>
<evidence type="ECO:0000256" key="5">
    <source>
        <dbReference type="SAM" id="Phobius"/>
    </source>
</evidence>
<name>A0A849L2E9_9RHOB</name>
<evidence type="ECO:0000256" key="2">
    <source>
        <dbReference type="ARBA" id="ARBA00022692"/>
    </source>
</evidence>
<protein>
    <submittedName>
        <fullName evidence="6">DoxX family membrane protein</fullName>
    </submittedName>
</protein>
<accession>A0A849L2E9</accession>
<sequence length="121" mass="12955">MDRAIDLVGRILIAALFLGGAAQKLSDPDPVRLLLAGWGLPGLLVWPAAALNAGLAAMLVIARDPKPWALLGAAYCGITSFFHLIPEDPWQMTIFVKNWAIAGGLMVLASRPAPGRWWSGR</sequence>
<comment type="caution">
    <text evidence="6">The sequence shown here is derived from an EMBL/GenBank/DDBJ whole genome shotgun (WGS) entry which is preliminary data.</text>
</comment>
<gene>
    <name evidence="6" type="ORF">HMH01_08590</name>
</gene>
<evidence type="ECO:0000313" key="6">
    <source>
        <dbReference type="EMBL" id="NNU80496.1"/>
    </source>
</evidence>